<evidence type="ECO:0000313" key="6">
    <source>
        <dbReference type="EMBL" id="KAF1971404.1"/>
    </source>
</evidence>
<evidence type="ECO:0000256" key="4">
    <source>
        <dbReference type="ARBA" id="ARBA00022807"/>
    </source>
</evidence>
<proteinExistence type="inferred from homology"/>
<evidence type="ECO:0000313" key="7">
    <source>
        <dbReference type="Proteomes" id="UP000800036"/>
    </source>
</evidence>
<dbReference type="InterPro" id="IPR038765">
    <property type="entry name" value="Papain-like_cys_pep_sf"/>
</dbReference>
<gene>
    <name evidence="6" type="ORF">BU23DRAFT_569908</name>
</gene>
<dbReference type="EMBL" id="ML976693">
    <property type="protein sequence ID" value="KAF1971404.1"/>
    <property type="molecule type" value="Genomic_DNA"/>
</dbReference>
<dbReference type="Pfam" id="PF02902">
    <property type="entry name" value="Peptidase_C48"/>
    <property type="match status" value="1"/>
</dbReference>
<protein>
    <submittedName>
        <fullName evidence="6">Cysteine proteinase</fullName>
    </submittedName>
</protein>
<sequence>MSGSPGKNFEKWRGDSTLYFHCRPFLCVIKPSQALTISVTRNDIYTLATPDAWLEDNVIHFWIEYLEHEELSKFPKANIRFVDPNVGSLLKNASTDVLYDIFNSSDYHQDKVTHIFIPVNDDRVADHEYAGGTATGNHWSLLVVSLLDNVAFHYDSLRGLNQTDAQNMVAKIQEALPARRTLRFVPMGADDAPQQRDGSNCGTFVCIVMKHLLLKRLLRADANQKVTMSMKGQDIDYEGARKMILAVIEERRNYAIENG</sequence>
<evidence type="ECO:0000256" key="3">
    <source>
        <dbReference type="ARBA" id="ARBA00022801"/>
    </source>
</evidence>
<dbReference type="OrthoDB" id="5065855at2759"/>
<dbReference type="GO" id="GO:0008234">
    <property type="term" value="F:cysteine-type peptidase activity"/>
    <property type="evidence" value="ECO:0007669"/>
    <property type="project" value="UniProtKB-KW"/>
</dbReference>
<dbReference type="PANTHER" id="PTHR46468">
    <property type="entry name" value="SENTRIN-SPECIFIC PROTEASE 8"/>
    <property type="match status" value="1"/>
</dbReference>
<dbReference type="GO" id="GO:0019784">
    <property type="term" value="F:deNEDDylase activity"/>
    <property type="evidence" value="ECO:0007669"/>
    <property type="project" value="InterPro"/>
</dbReference>
<keyword evidence="2" id="KW-0645">Protease</keyword>
<evidence type="ECO:0000256" key="2">
    <source>
        <dbReference type="ARBA" id="ARBA00022670"/>
    </source>
</evidence>
<dbReference type="SUPFAM" id="SSF54001">
    <property type="entry name" value="Cysteine proteinases"/>
    <property type="match status" value="1"/>
</dbReference>
<evidence type="ECO:0000256" key="1">
    <source>
        <dbReference type="ARBA" id="ARBA00005234"/>
    </source>
</evidence>
<dbReference type="AlphaFoldDB" id="A0A6A5V305"/>
<comment type="similarity">
    <text evidence="1">Belongs to the peptidase C48 family.</text>
</comment>
<accession>A0A6A5V305</accession>
<dbReference type="PROSITE" id="PS50600">
    <property type="entry name" value="ULP_PROTEASE"/>
    <property type="match status" value="1"/>
</dbReference>
<keyword evidence="4" id="KW-0788">Thiol protease</keyword>
<keyword evidence="3" id="KW-0378">Hydrolase</keyword>
<evidence type="ECO:0000259" key="5">
    <source>
        <dbReference type="PROSITE" id="PS50600"/>
    </source>
</evidence>
<dbReference type="Proteomes" id="UP000800036">
    <property type="component" value="Unassembled WGS sequence"/>
</dbReference>
<dbReference type="GO" id="GO:0006508">
    <property type="term" value="P:proteolysis"/>
    <property type="evidence" value="ECO:0007669"/>
    <property type="project" value="UniProtKB-KW"/>
</dbReference>
<reference evidence="6" key="1">
    <citation type="journal article" date="2020" name="Stud. Mycol.">
        <title>101 Dothideomycetes genomes: a test case for predicting lifestyles and emergence of pathogens.</title>
        <authorList>
            <person name="Haridas S."/>
            <person name="Albert R."/>
            <person name="Binder M."/>
            <person name="Bloem J."/>
            <person name="Labutti K."/>
            <person name="Salamov A."/>
            <person name="Andreopoulos B."/>
            <person name="Baker S."/>
            <person name="Barry K."/>
            <person name="Bills G."/>
            <person name="Bluhm B."/>
            <person name="Cannon C."/>
            <person name="Castanera R."/>
            <person name="Culley D."/>
            <person name="Daum C."/>
            <person name="Ezra D."/>
            <person name="Gonzalez J."/>
            <person name="Henrissat B."/>
            <person name="Kuo A."/>
            <person name="Liang C."/>
            <person name="Lipzen A."/>
            <person name="Lutzoni F."/>
            <person name="Magnuson J."/>
            <person name="Mondo S."/>
            <person name="Nolan M."/>
            <person name="Ohm R."/>
            <person name="Pangilinan J."/>
            <person name="Park H.-J."/>
            <person name="Ramirez L."/>
            <person name="Alfaro M."/>
            <person name="Sun H."/>
            <person name="Tritt A."/>
            <person name="Yoshinaga Y."/>
            <person name="Zwiers L.-H."/>
            <person name="Turgeon B."/>
            <person name="Goodwin S."/>
            <person name="Spatafora J."/>
            <person name="Crous P."/>
            <person name="Grigoriev I."/>
        </authorList>
    </citation>
    <scope>NUCLEOTIDE SEQUENCE</scope>
    <source>
        <strain evidence="6">CBS 107.79</strain>
    </source>
</reference>
<dbReference type="InterPro" id="IPR003653">
    <property type="entry name" value="Peptidase_C48_C"/>
</dbReference>
<dbReference type="InterPro" id="IPR044613">
    <property type="entry name" value="Nep1/2-like"/>
</dbReference>
<dbReference type="Gene3D" id="3.40.395.10">
    <property type="entry name" value="Adenoviral Proteinase, Chain A"/>
    <property type="match status" value="1"/>
</dbReference>
<organism evidence="6 7">
    <name type="scientific">Bimuria novae-zelandiae CBS 107.79</name>
    <dbReference type="NCBI Taxonomy" id="1447943"/>
    <lineage>
        <taxon>Eukaryota</taxon>
        <taxon>Fungi</taxon>
        <taxon>Dikarya</taxon>
        <taxon>Ascomycota</taxon>
        <taxon>Pezizomycotina</taxon>
        <taxon>Dothideomycetes</taxon>
        <taxon>Pleosporomycetidae</taxon>
        <taxon>Pleosporales</taxon>
        <taxon>Massarineae</taxon>
        <taxon>Didymosphaeriaceae</taxon>
        <taxon>Bimuria</taxon>
    </lineage>
</organism>
<dbReference type="PANTHER" id="PTHR46468:SF1">
    <property type="entry name" value="SENTRIN-SPECIFIC PROTEASE 8"/>
    <property type="match status" value="1"/>
</dbReference>
<dbReference type="GO" id="GO:0000338">
    <property type="term" value="P:protein deneddylation"/>
    <property type="evidence" value="ECO:0007669"/>
    <property type="project" value="TreeGrafter"/>
</dbReference>
<name>A0A6A5V305_9PLEO</name>
<keyword evidence="7" id="KW-1185">Reference proteome</keyword>
<feature type="domain" description="Ubiquitin-like protease family profile" evidence="5">
    <location>
        <begin position="37"/>
        <end position="212"/>
    </location>
</feature>